<reference evidence="1 2" key="1">
    <citation type="submission" date="2020-05" db="EMBL/GenBank/DDBJ databases">
        <title>WGS assembly of Panicum virgatum.</title>
        <authorList>
            <person name="Lovell J.T."/>
            <person name="Jenkins J."/>
            <person name="Shu S."/>
            <person name="Juenger T.E."/>
            <person name="Schmutz J."/>
        </authorList>
    </citation>
    <scope>NUCLEOTIDE SEQUENCE [LARGE SCALE GENOMIC DNA]</scope>
    <source>
        <strain evidence="2">cv. AP13</strain>
    </source>
</reference>
<organism evidence="1 2">
    <name type="scientific">Panicum virgatum</name>
    <name type="common">Blackwell switchgrass</name>
    <dbReference type="NCBI Taxonomy" id="38727"/>
    <lineage>
        <taxon>Eukaryota</taxon>
        <taxon>Viridiplantae</taxon>
        <taxon>Streptophyta</taxon>
        <taxon>Embryophyta</taxon>
        <taxon>Tracheophyta</taxon>
        <taxon>Spermatophyta</taxon>
        <taxon>Magnoliopsida</taxon>
        <taxon>Liliopsida</taxon>
        <taxon>Poales</taxon>
        <taxon>Poaceae</taxon>
        <taxon>PACMAD clade</taxon>
        <taxon>Panicoideae</taxon>
        <taxon>Panicodae</taxon>
        <taxon>Paniceae</taxon>
        <taxon>Panicinae</taxon>
        <taxon>Panicum</taxon>
        <taxon>Panicum sect. Hiantes</taxon>
    </lineage>
</organism>
<gene>
    <name evidence="1" type="ORF">PVAP13_4KG135700</name>
</gene>
<protein>
    <submittedName>
        <fullName evidence="1">Uncharacterized protein</fullName>
    </submittedName>
</protein>
<dbReference type="Proteomes" id="UP000823388">
    <property type="component" value="Chromosome 4K"/>
</dbReference>
<accession>A0A8T0TH61</accession>
<name>A0A8T0TH61_PANVG</name>
<comment type="caution">
    <text evidence="1">The sequence shown here is derived from an EMBL/GenBank/DDBJ whole genome shotgun (WGS) entry which is preliminary data.</text>
</comment>
<evidence type="ECO:0000313" key="1">
    <source>
        <dbReference type="EMBL" id="KAG2611161.1"/>
    </source>
</evidence>
<dbReference type="EMBL" id="CM029043">
    <property type="protein sequence ID" value="KAG2611161.1"/>
    <property type="molecule type" value="Genomic_DNA"/>
</dbReference>
<proteinExistence type="predicted"/>
<sequence>MKTLMSTLRKRTLSWKKMSRNFQVIIQDQTMMI</sequence>
<keyword evidence="2" id="KW-1185">Reference proteome</keyword>
<evidence type="ECO:0000313" key="2">
    <source>
        <dbReference type="Proteomes" id="UP000823388"/>
    </source>
</evidence>
<dbReference type="AlphaFoldDB" id="A0A8T0TH61"/>